<reference evidence="2" key="1">
    <citation type="submission" date="2021-02" db="EMBL/GenBank/DDBJ databases">
        <authorList>
            <person name="Nowell W R."/>
        </authorList>
    </citation>
    <scope>NUCLEOTIDE SEQUENCE</scope>
</reference>
<evidence type="ECO:0000313" key="4">
    <source>
        <dbReference type="Proteomes" id="UP000677228"/>
    </source>
</evidence>
<sequence>MGDPDRIDGLELSEGAKAMQDTTATMEKLTSETPRPPPVSQPGPGALAAIGFGTRARRDSEKGSKDGRLRTKDEAERLHAIDMIGETCMELLRKTRLQVRVTVEVISCKSPRHLITEA</sequence>
<dbReference type="EMBL" id="CAJNOK010069093">
    <property type="protein sequence ID" value="CAF1658645.1"/>
    <property type="molecule type" value="Genomic_DNA"/>
</dbReference>
<proteinExistence type="predicted"/>
<gene>
    <name evidence="2" type="ORF">OVA965_LOCUS45180</name>
    <name evidence="3" type="ORF">TMI583_LOCUS48441</name>
</gene>
<protein>
    <submittedName>
        <fullName evidence="2">Uncharacterized protein</fullName>
    </submittedName>
</protein>
<comment type="caution">
    <text evidence="2">The sequence shown here is derived from an EMBL/GenBank/DDBJ whole genome shotgun (WGS) entry which is preliminary data.</text>
</comment>
<evidence type="ECO:0000313" key="3">
    <source>
        <dbReference type="EMBL" id="CAF4513611.1"/>
    </source>
</evidence>
<dbReference type="EMBL" id="CAJOBA010099032">
    <property type="protein sequence ID" value="CAF4513611.1"/>
    <property type="molecule type" value="Genomic_DNA"/>
</dbReference>
<accession>A0A8S2G9T1</accession>
<organism evidence="2 4">
    <name type="scientific">Didymodactylos carnosus</name>
    <dbReference type="NCBI Taxonomy" id="1234261"/>
    <lineage>
        <taxon>Eukaryota</taxon>
        <taxon>Metazoa</taxon>
        <taxon>Spiralia</taxon>
        <taxon>Gnathifera</taxon>
        <taxon>Rotifera</taxon>
        <taxon>Eurotatoria</taxon>
        <taxon>Bdelloidea</taxon>
        <taxon>Philodinida</taxon>
        <taxon>Philodinidae</taxon>
        <taxon>Didymodactylos</taxon>
    </lineage>
</organism>
<feature type="non-terminal residue" evidence="2">
    <location>
        <position position="118"/>
    </location>
</feature>
<feature type="compositionally biased region" description="Basic and acidic residues" evidence="1">
    <location>
        <begin position="56"/>
        <end position="71"/>
    </location>
</feature>
<dbReference type="AlphaFoldDB" id="A0A8S2G9T1"/>
<dbReference type="Proteomes" id="UP000682733">
    <property type="component" value="Unassembled WGS sequence"/>
</dbReference>
<evidence type="ECO:0000256" key="1">
    <source>
        <dbReference type="SAM" id="MobiDB-lite"/>
    </source>
</evidence>
<name>A0A8S2G9T1_9BILA</name>
<evidence type="ECO:0000313" key="2">
    <source>
        <dbReference type="EMBL" id="CAF1658645.1"/>
    </source>
</evidence>
<dbReference type="Proteomes" id="UP000677228">
    <property type="component" value="Unassembled WGS sequence"/>
</dbReference>
<feature type="region of interest" description="Disordered" evidence="1">
    <location>
        <begin position="1"/>
        <end position="71"/>
    </location>
</feature>